<sequence length="54" mass="5907">MADDTQIGMIVIIVAVFFLISAMGLLEHRFMDEGISALIAFILVAYGVYTVAKK</sequence>
<dbReference type="EMBL" id="JABJNZ010000007">
    <property type="protein sequence ID" value="MBT4869974.1"/>
    <property type="molecule type" value="Genomic_DNA"/>
</dbReference>
<evidence type="ECO:0000313" key="3">
    <source>
        <dbReference type="Proteomes" id="UP000722459"/>
    </source>
</evidence>
<comment type="caution">
    <text evidence="2">The sequence shown here is derived from an EMBL/GenBank/DDBJ whole genome shotgun (WGS) entry which is preliminary data.</text>
</comment>
<evidence type="ECO:0000313" key="2">
    <source>
        <dbReference type="EMBL" id="MBT4869974.1"/>
    </source>
</evidence>
<accession>A0A8T5GCX0</accession>
<keyword evidence="1" id="KW-0812">Transmembrane</keyword>
<proteinExistence type="predicted"/>
<evidence type="ECO:0000256" key="1">
    <source>
        <dbReference type="SAM" id="Phobius"/>
    </source>
</evidence>
<feature type="transmembrane region" description="Helical" evidence="1">
    <location>
        <begin position="35"/>
        <end position="52"/>
    </location>
</feature>
<protein>
    <submittedName>
        <fullName evidence="2">Uncharacterized protein</fullName>
    </submittedName>
</protein>
<gene>
    <name evidence="2" type="ORF">HON47_00165</name>
</gene>
<dbReference type="AlphaFoldDB" id="A0A8T5GCX0"/>
<keyword evidence="1" id="KW-1133">Transmembrane helix</keyword>
<organism evidence="2 3">
    <name type="scientific">Candidatus Iainarchaeum sp</name>
    <dbReference type="NCBI Taxonomy" id="3101447"/>
    <lineage>
        <taxon>Archaea</taxon>
        <taxon>Candidatus Iainarchaeota</taxon>
        <taxon>Candidatus Iainarchaeia</taxon>
        <taxon>Candidatus Iainarchaeales</taxon>
        <taxon>Candidatus Iainarchaeaceae</taxon>
        <taxon>Candidatus Iainarchaeum</taxon>
    </lineage>
</organism>
<name>A0A8T5GCX0_9ARCH</name>
<keyword evidence="1" id="KW-0472">Membrane</keyword>
<feature type="transmembrane region" description="Helical" evidence="1">
    <location>
        <begin position="6"/>
        <end position="26"/>
    </location>
</feature>
<reference evidence="2" key="1">
    <citation type="journal article" date="2021" name="ISME J.">
        <title>Mercury methylation by metabolically versatile and cosmopolitan marine bacteria.</title>
        <authorList>
            <person name="Lin H."/>
            <person name="Ascher D.B."/>
            <person name="Myung Y."/>
            <person name="Lamborg C.H."/>
            <person name="Hallam S.J."/>
            <person name="Gionfriddo C.M."/>
            <person name="Holt K.E."/>
            <person name="Moreau J.W."/>
        </authorList>
    </citation>
    <scope>NUCLEOTIDE SEQUENCE</scope>
    <source>
        <strain evidence="2">SI075_bin30</strain>
    </source>
</reference>
<dbReference type="Proteomes" id="UP000722459">
    <property type="component" value="Unassembled WGS sequence"/>
</dbReference>